<organism evidence="4 5">
    <name type="scientific">Panagrellus redivivus</name>
    <name type="common">Microworm</name>
    <dbReference type="NCBI Taxonomy" id="6233"/>
    <lineage>
        <taxon>Eukaryota</taxon>
        <taxon>Metazoa</taxon>
        <taxon>Ecdysozoa</taxon>
        <taxon>Nematoda</taxon>
        <taxon>Chromadorea</taxon>
        <taxon>Rhabditida</taxon>
        <taxon>Tylenchina</taxon>
        <taxon>Panagrolaimomorpha</taxon>
        <taxon>Panagrolaimoidea</taxon>
        <taxon>Panagrolaimidae</taxon>
        <taxon>Panagrellus</taxon>
    </lineage>
</organism>
<evidence type="ECO:0000313" key="5">
    <source>
        <dbReference type="WBParaSite" id="Pan_g18952.t1"/>
    </source>
</evidence>
<evidence type="ECO:0000256" key="3">
    <source>
        <dbReference type="SAM" id="SignalP"/>
    </source>
</evidence>
<protein>
    <submittedName>
        <fullName evidence="5">Uncharacterized protein</fullName>
    </submittedName>
</protein>
<evidence type="ECO:0000256" key="1">
    <source>
        <dbReference type="SAM" id="MobiDB-lite"/>
    </source>
</evidence>
<keyword evidence="3" id="KW-0732">Signal</keyword>
<accession>A0A7E4VBV4</accession>
<name>A0A7E4VBV4_PANRE</name>
<feature type="chain" id="PRO_5029007250" evidence="3">
    <location>
        <begin position="20"/>
        <end position="278"/>
    </location>
</feature>
<feature type="signal peptide" evidence="3">
    <location>
        <begin position="1"/>
        <end position="19"/>
    </location>
</feature>
<reference evidence="5" key="2">
    <citation type="submission" date="2020-10" db="UniProtKB">
        <authorList>
            <consortium name="WormBaseParasite"/>
        </authorList>
    </citation>
    <scope>IDENTIFICATION</scope>
</reference>
<dbReference type="WBParaSite" id="Pan_g18952.t1">
    <property type="protein sequence ID" value="Pan_g18952.t1"/>
    <property type="gene ID" value="Pan_g18952"/>
</dbReference>
<dbReference type="AlphaFoldDB" id="A0A7E4VBV4"/>
<feature type="transmembrane region" description="Helical" evidence="2">
    <location>
        <begin position="159"/>
        <end position="181"/>
    </location>
</feature>
<keyword evidence="2" id="KW-0812">Transmembrane</keyword>
<sequence>MYSRFVLLILCLAVGFVQGEVKLTKGRNLTVSFKGEELTIVVDNTLGGNSDFTICFGGSPDATHPPCPLGFARFALIVGGNKVVRFTINRKGQFVDNNPLLETQGNIKFNDDGTFNIMVVQLPDAKTTVTLPNAETFVPEKQLDVIVPKKKSNVGTAEILAIIIVLIVVCVIVGILVWCCITCKSKPKQIPKSDHQDNSPPSQQFRHRRMSTLRKSSVKAADQTCFKHDNGDRPKHITVDARKRLAFTNRTSINNIDNSMSEAYKHRAEPAFEAVSIR</sequence>
<proteinExistence type="predicted"/>
<keyword evidence="4" id="KW-1185">Reference proteome</keyword>
<dbReference type="Proteomes" id="UP000492821">
    <property type="component" value="Unassembled WGS sequence"/>
</dbReference>
<feature type="region of interest" description="Disordered" evidence="1">
    <location>
        <begin position="187"/>
        <end position="214"/>
    </location>
</feature>
<reference evidence="4" key="1">
    <citation type="journal article" date="2013" name="Genetics">
        <title>The draft genome and transcriptome of Panagrellus redivivus are shaped by the harsh demands of a free-living lifestyle.</title>
        <authorList>
            <person name="Srinivasan J."/>
            <person name="Dillman A.R."/>
            <person name="Macchietto M.G."/>
            <person name="Heikkinen L."/>
            <person name="Lakso M."/>
            <person name="Fracchia K.M."/>
            <person name="Antoshechkin I."/>
            <person name="Mortazavi A."/>
            <person name="Wong G."/>
            <person name="Sternberg P.W."/>
        </authorList>
    </citation>
    <scope>NUCLEOTIDE SEQUENCE [LARGE SCALE GENOMIC DNA]</scope>
    <source>
        <strain evidence="4">MT8872</strain>
    </source>
</reference>
<keyword evidence="2" id="KW-1133">Transmembrane helix</keyword>
<evidence type="ECO:0000256" key="2">
    <source>
        <dbReference type="SAM" id="Phobius"/>
    </source>
</evidence>
<evidence type="ECO:0000313" key="4">
    <source>
        <dbReference type="Proteomes" id="UP000492821"/>
    </source>
</evidence>
<keyword evidence="2" id="KW-0472">Membrane</keyword>